<dbReference type="Proteomes" id="UP000000561">
    <property type="component" value="Chromosome 17"/>
</dbReference>
<dbReference type="PANTHER" id="PTHR46093">
    <property type="entry name" value="ACYL-COA-BINDING DOMAIN-CONTAINING PROTEIN 5"/>
    <property type="match status" value="1"/>
</dbReference>
<feature type="compositionally biased region" description="Basic and acidic residues" evidence="3">
    <location>
        <begin position="747"/>
        <end position="766"/>
    </location>
</feature>
<dbReference type="GO" id="GO:0061245">
    <property type="term" value="P:establishment or maintenance of bipolar cell polarity"/>
    <property type="evidence" value="ECO:0000318"/>
    <property type="project" value="GO_Central"/>
</dbReference>
<feature type="region of interest" description="Disordered" evidence="3">
    <location>
        <begin position="395"/>
        <end position="502"/>
    </location>
</feature>
<dbReference type="OMA" id="MGRTMDI"/>
<evidence type="ECO:0000313" key="5">
    <source>
        <dbReference type="EMBL" id="KIS66744.1"/>
    </source>
</evidence>
<evidence type="ECO:0000313" key="6">
    <source>
        <dbReference type="Proteomes" id="UP000000561"/>
    </source>
</evidence>
<feature type="compositionally biased region" description="Basic and acidic residues" evidence="3">
    <location>
        <begin position="866"/>
        <end position="876"/>
    </location>
</feature>
<feature type="compositionally biased region" description="Low complexity" evidence="3">
    <location>
        <begin position="780"/>
        <end position="794"/>
    </location>
</feature>
<dbReference type="InParanoid" id="A0A0D1DQQ5"/>
<sequence>MVGCRSSSRPSSSASRCPPSLRNTSLLALILPLLTLVSAQSTADTIPARWAQASALVGSLFVVQGGKTQGTTGGGYTYNSAPNNGQMYTLDLSTNFSLASPPWQTISTQIDSAAAPPVAFHTISPLNNSALLLFGGDGAPIVPVQTGNDSAYIVHLDGPATNRTASYQPVPTSWNQPMRRVHHTSESNARGTVWILGGEKADGSGLIFDEQWNIDTTTISSSSPSFQLVSEPPSGSLVGSTSTMLSDGTLLLIGGLDVSGQLQSMQNLYAYSAKSRSWSQTATQSSTNATFSARQNLFPSPRRGHIAVSLPNQRVFIQGGASADLSTVYSDAWILDWSVNPPVWTEVDSTGGPGPRFGHSAVAYGRQIVISFGWAGSNAAPTPVIVFDASTLTSSASSKGSWSGGSWSATTYAPDPQMTTASTTASSESPSGSPNGSSANGSSSSSGGDLSSPASDSKPGGNSSPSGSDSGPATFPAGNNAHGDDGSSKTNDSGSDGGAGAKAGAAVGALVGVGLVIGGGYAIYRRRSLSNYRRYGDGSVGLFGFGGRRRGEFADDGHLMEKGFMQSDYNRPYHCTNAAGLTGGLAYGRKRGRSEGSPWAAANLGHAMEGSGPHFRERIAIIAGRGKRDTNTIPRFDMLADEADSVFRPRGISDGDDAYDHDVEDVEDSLWHDGHLREHSYAHVGDQDLSSGDLGRLQHEQDQDNNEQDMYSPFEDRPQDARAGRIMLAAAATGGIVARGYGKLADREMDGSYDDDRRSYDGRSDLDTQDGPSSGPSIQSHSTASKSDAPSSSAGGLVSFSDASHGRQSGYSMMKRSPTWWDRFMGNSIMERSSSGRFSARPQANVLIRDRAPPPVSGLEMITESPRSRQVSEVHPQDPFAGSSIENQPATYIGGLDELGRSVGSEAAGVVAEACIAHEQSGSLSTIGSARTGASSHFESRLRGMDVIQRVRTGSSRRTHSTRAGSTMSDTDSEPALSRGPTLLRPRNVRSSEALRDDASSTPGSVVWRPEDFQPSLNAGLEDLAEEENVGEDTPNTPRRNSSDSLSAGHLPVGARRRSNVSETPSITPLTTKRARLNPVMVSPLFPSTDPQRHRKPTATIANSSVKEKVKAFESVTADTAVSAWTASLSSANSGRATTGITSLDNSEARDMPIDRTSSPQGSTASRTRKTFLTHGLAPRPQLFIANPDNASKRSGSDASTIP</sequence>
<feature type="region of interest" description="Disordered" evidence="3">
    <location>
        <begin position="1026"/>
        <end position="1069"/>
    </location>
</feature>
<dbReference type="Pfam" id="PF24681">
    <property type="entry name" value="Kelch_KLHDC2_KLHL20_DRC7"/>
    <property type="match status" value="1"/>
</dbReference>
<proteinExistence type="predicted"/>
<dbReference type="InterPro" id="IPR015915">
    <property type="entry name" value="Kelch-typ_b-propeller"/>
</dbReference>
<dbReference type="eggNOG" id="ENOG502S10E">
    <property type="taxonomic scope" value="Eukaryota"/>
</dbReference>
<dbReference type="RefSeq" id="XP_011391669.1">
    <property type="nucleotide sequence ID" value="XM_011393367.1"/>
</dbReference>
<feature type="region of interest" description="Disordered" evidence="3">
    <location>
        <begin position="1128"/>
        <end position="1203"/>
    </location>
</feature>
<accession>A0A0D1DQQ5</accession>
<name>A0A0D1DQQ5_MYCMD</name>
<dbReference type="KEGG" id="uma:UMAG_04807"/>
<dbReference type="EMBL" id="CM003156">
    <property type="protein sequence ID" value="KIS66744.1"/>
    <property type="molecule type" value="Genomic_DNA"/>
</dbReference>
<feature type="compositionally biased region" description="Low complexity" evidence="3">
    <location>
        <begin position="419"/>
        <end position="472"/>
    </location>
</feature>
<dbReference type="GO" id="GO:0051285">
    <property type="term" value="C:cell cortex of cell tip"/>
    <property type="evidence" value="ECO:0000318"/>
    <property type="project" value="GO_Central"/>
</dbReference>
<evidence type="ECO:0000256" key="1">
    <source>
        <dbReference type="ARBA" id="ARBA00022441"/>
    </source>
</evidence>
<dbReference type="VEuPathDB" id="FungiDB:UMAG_04807"/>
<keyword evidence="2" id="KW-0677">Repeat</keyword>
<dbReference type="OrthoDB" id="432528at2759"/>
<dbReference type="SUPFAM" id="SSF117281">
    <property type="entry name" value="Kelch motif"/>
    <property type="match status" value="1"/>
</dbReference>
<feature type="chain" id="PRO_5002229258" description="Galactose oxidase" evidence="4">
    <location>
        <begin position="40"/>
        <end position="1203"/>
    </location>
</feature>
<feature type="compositionally biased region" description="Polar residues" evidence="3">
    <location>
        <begin position="770"/>
        <end position="779"/>
    </location>
</feature>
<dbReference type="Gene3D" id="2.120.10.80">
    <property type="entry name" value="Kelch-type beta propeller"/>
    <property type="match status" value="2"/>
</dbReference>
<dbReference type="STRING" id="237631.A0A0D1DQQ5"/>
<evidence type="ECO:0000256" key="2">
    <source>
        <dbReference type="ARBA" id="ARBA00022737"/>
    </source>
</evidence>
<feature type="compositionally biased region" description="Polar residues" evidence="3">
    <location>
        <begin position="1034"/>
        <end position="1046"/>
    </location>
</feature>
<reference evidence="5 6" key="1">
    <citation type="journal article" date="2006" name="Nature">
        <title>Insights from the genome of the biotrophic fungal plant pathogen Ustilago maydis.</title>
        <authorList>
            <person name="Kamper J."/>
            <person name="Kahmann R."/>
            <person name="Bolker M."/>
            <person name="Ma L.J."/>
            <person name="Brefort T."/>
            <person name="Saville B.J."/>
            <person name="Banuett F."/>
            <person name="Kronstad J.W."/>
            <person name="Gold S.E."/>
            <person name="Muller O."/>
            <person name="Perlin M.H."/>
            <person name="Wosten H.A."/>
            <person name="de Vries R."/>
            <person name="Ruiz-Herrera J."/>
            <person name="Reynaga-Pena C.G."/>
            <person name="Snetselaar K."/>
            <person name="McCann M."/>
            <person name="Perez-Martin J."/>
            <person name="Feldbrugge M."/>
            <person name="Basse C.W."/>
            <person name="Steinberg G."/>
            <person name="Ibeas J.I."/>
            <person name="Holloman W."/>
            <person name="Guzman P."/>
            <person name="Farman M."/>
            <person name="Stajich J.E."/>
            <person name="Sentandreu R."/>
            <person name="Gonzalez-Prieto J.M."/>
            <person name="Kennell J.C."/>
            <person name="Molina L."/>
            <person name="Schirawski J."/>
            <person name="Mendoza-Mendoza A."/>
            <person name="Greilinger D."/>
            <person name="Munch K."/>
            <person name="Rossel N."/>
            <person name="Scherer M."/>
            <person name="Vranes M."/>
            <person name="Ladendorf O."/>
            <person name="Vincon V."/>
            <person name="Fuchs U."/>
            <person name="Sandrock B."/>
            <person name="Meng S."/>
            <person name="Ho E.C."/>
            <person name="Cahill M.J."/>
            <person name="Boyce K.J."/>
            <person name="Klose J."/>
            <person name="Klosterman S.J."/>
            <person name="Deelstra H.J."/>
            <person name="Ortiz-Castellanos L."/>
            <person name="Li W."/>
            <person name="Sanchez-Alonso P."/>
            <person name="Schreier P.H."/>
            <person name="Hauser-Hahn I."/>
            <person name="Vaupel M."/>
            <person name="Koopmann E."/>
            <person name="Friedrich G."/>
            <person name="Voss H."/>
            <person name="Schluter T."/>
            <person name="Margolis J."/>
            <person name="Platt D."/>
            <person name="Swimmer C."/>
            <person name="Gnirke A."/>
            <person name="Chen F."/>
            <person name="Vysotskaia V."/>
            <person name="Mannhaupt G."/>
            <person name="Guldener U."/>
            <person name="Munsterkotter M."/>
            <person name="Haase D."/>
            <person name="Oesterheld M."/>
            <person name="Mewes H.W."/>
            <person name="Mauceli E.W."/>
            <person name="DeCaprio D."/>
            <person name="Wade C.M."/>
            <person name="Butler J."/>
            <person name="Young S."/>
            <person name="Jaffe D.B."/>
            <person name="Calvo S."/>
            <person name="Nusbaum C."/>
            <person name="Galagan J."/>
            <person name="Birren B.W."/>
        </authorList>
    </citation>
    <scope>NUCLEOTIDE SEQUENCE [LARGE SCALE GENOMIC DNA]</scope>
    <source>
        <strain evidence="6">DSM 14603 / FGSC 9021 / UM521</strain>
    </source>
</reference>
<feature type="region of interest" description="Disordered" evidence="3">
    <location>
        <begin position="747"/>
        <end position="812"/>
    </location>
</feature>
<dbReference type="PANTHER" id="PTHR46093:SF18">
    <property type="entry name" value="FIBRONECTIN TYPE-III DOMAIN-CONTAINING PROTEIN"/>
    <property type="match status" value="1"/>
</dbReference>
<evidence type="ECO:0000256" key="4">
    <source>
        <dbReference type="SAM" id="SignalP"/>
    </source>
</evidence>
<evidence type="ECO:0000256" key="3">
    <source>
        <dbReference type="SAM" id="MobiDB-lite"/>
    </source>
</evidence>
<feature type="compositionally biased region" description="Polar residues" evidence="3">
    <location>
        <begin position="1128"/>
        <end position="1146"/>
    </location>
</feature>
<keyword evidence="6" id="KW-1185">Reference proteome</keyword>
<organism evidence="5 6">
    <name type="scientific">Mycosarcoma maydis</name>
    <name type="common">Corn smut fungus</name>
    <name type="synonym">Ustilago maydis</name>
    <dbReference type="NCBI Taxonomy" id="5270"/>
    <lineage>
        <taxon>Eukaryota</taxon>
        <taxon>Fungi</taxon>
        <taxon>Dikarya</taxon>
        <taxon>Basidiomycota</taxon>
        <taxon>Ustilaginomycotina</taxon>
        <taxon>Ustilaginomycetes</taxon>
        <taxon>Ustilaginales</taxon>
        <taxon>Ustilaginaceae</taxon>
        <taxon>Mycosarcoma</taxon>
    </lineage>
</organism>
<dbReference type="GeneID" id="23564873"/>
<feature type="compositionally biased region" description="Low complexity" evidence="3">
    <location>
        <begin position="395"/>
        <end position="411"/>
    </location>
</feature>
<feature type="region of interest" description="Disordered" evidence="3">
    <location>
        <begin position="864"/>
        <end position="886"/>
    </location>
</feature>
<keyword evidence="1" id="KW-0880">Kelch repeat</keyword>
<feature type="signal peptide" evidence="4">
    <location>
        <begin position="1"/>
        <end position="39"/>
    </location>
</feature>
<dbReference type="AlphaFoldDB" id="A0A0D1DQQ5"/>
<feature type="compositionally biased region" description="Polar residues" evidence="3">
    <location>
        <begin position="1156"/>
        <end position="1166"/>
    </location>
</feature>
<evidence type="ECO:0008006" key="7">
    <source>
        <dbReference type="Google" id="ProtNLM"/>
    </source>
</evidence>
<protein>
    <recommendedName>
        <fullName evidence="7">Galactose oxidase</fullName>
    </recommendedName>
</protein>
<gene>
    <name evidence="5" type="ORF">UMAG_04807</name>
</gene>
<keyword evidence="4" id="KW-0732">Signal</keyword>
<feature type="region of interest" description="Disordered" evidence="3">
    <location>
        <begin position="949"/>
        <end position="1012"/>
    </location>
</feature>